<evidence type="ECO:0000256" key="1">
    <source>
        <dbReference type="ARBA" id="ARBA00009024"/>
    </source>
</evidence>
<dbReference type="AlphaFoldDB" id="A0A815HV90"/>
<comment type="caution">
    <text evidence="2">The sequence shown here is derived from an EMBL/GenBank/DDBJ whole genome shotgun (WGS) entry which is preliminary data.</text>
</comment>
<dbReference type="Proteomes" id="UP000663860">
    <property type="component" value="Unassembled WGS sequence"/>
</dbReference>
<dbReference type="EMBL" id="CAJNOE010000913">
    <property type="protein sequence ID" value="CAF1357565.1"/>
    <property type="molecule type" value="Genomic_DNA"/>
</dbReference>
<evidence type="ECO:0000313" key="3">
    <source>
        <dbReference type="Proteomes" id="UP000663860"/>
    </source>
</evidence>
<evidence type="ECO:0000313" key="2">
    <source>
        <dbReference type="EMBL" id="CAF1357565.1"/>
    </source>
</evidence>
<sequence>MSKAYRSQEPVRYQPGPARVVHPNDYQLEDRNTKARREQQQGQVNVVISQPGRTVWDFEHPWSTKLCSCCSNGKECCCGFFCLCCYECKLHKRAGEHMCTCMCPGARFALRSKIRTAFRIEGNLINDCCVSTCCPCCTAIQLTRELYYQGL</sequence>
<protein>
    <submittedName>
        <fullName evidence="2">Uncharacterized protein</fullName>
    </submittedName>
</protein>
<gene>
    <name evidence="2" type="ORF">IZO911_LOCUS37127</name>
</gene>
<accession>A0A815HV90</accession>
<dbReference type="Pfam" id="PF04749">
    <property type="entry name" value="PLAC8"/>
    <property type="match status" value="1"/>
</dbReference>
<dbReference type="PANTHER" id="PTHR15907">
    <property type="entry name" value="DUF614 FAMILY PROTEIN-RELATED"/>
    <property type="match status" value="1"/>
</dbReference>
<proteinExistence type="inferred from homology"/>
<organism evidence="2 3">
    <name type="scientific">Adineta steineri</name>
    <dbReference type="NCBI Taxonomy" id="433720"/>
    <lineage>
        <taxon>Eukaryota</taxon>
        <taxon>Metazoa</taxon>
        <taxon>Spiralia</taxon>
        <taxon>Gnathifera</taxon>
        <taxon>Rotifera</taxon>
        <taxon>Eurotatoria</taxon>
        <taxon>Bdelloidea</taxon>
        <taxon>Adinetida</taxon>
        <taxon>Adinetidae</taxon>
        <taxon>Adineta</taxon>
    </lineage>
</organism>
<dbReference type="InterPro" id="IPR006461">
    <property type="entry name" value="PLAC_motif_containing"/>
</dbReference>
<name>A0A815HV90_9BILA</name>
<reference evidence="2" key="1">
    <citation type="submission" date="2021-02" db="EMBL/GenBank/DDBJ databases">
        <authorList>
            <person name="Nowell W R."/>
        </authorList>
    </citation>
    <scope>NUCLEOTIDE SEQUENCE</scope>
</reference>
<dbReference type="NCBIfam" id="TIGR01571">
    <property type="entry name" value="A_thal_Cys_rich"/>
    <property type="match status" value="1"/>
</dbReference>
<comment type="similarity">
    <text evidence="1">Belongs to the cornifelin family.</text>
</comment>